<evidence type="ECO:0000313" key="5">
    <source>
        <dbReference type="EMBL" id="ELZ05147.1"/>
    </source>
</evidence>
<feature type="domain" description="DUF7343" evidence="3">
    <location>
        <begin position="380"/>
        <end position="441"/>
    </location>
</feature>
<dbReference type="RefSeq" id="WP_006665670.1">
    <property type="nucleotide sequence ID" value="NZ_AOIP01000029.1"/>
</dbReference>
<keyword evidence="2" id="KW-1133">Transmembrane helix</keyword>
<dbReference type="PATRIC" id="fig|1227491.4.peg.2270"/>
<dbReference type="AlphaFoldDB" id="M0B3M9"/>
<protein>
    <recommendedName>
        <fullName evidence="7">HTH iclR-type domain-containing protein</fullName>
    </recommendedName>
</protein>
<dbReference type="Pfam" id="PF24034">
    <property type="entry name" value="DUF7343"/>
    <property type="match status" value="1"/>
</dbReference>
<evidence type="ECO:0000256" key="2">
    <source>
        <dbReference type="SAM" id="Phobius"/>
    </source>
</evidence>
<feature type="transmembrane region" description="Helical" evidence="2">
    <location>
        <begin position="280"/>
        <end position="300"/>
    </location>
</feature>
<dbReference type="InterPro" id="IPR055769">
    <property type="entry name" value="DUF7345"/>
</dbReference>
<evidence type="ECO:0000256" key="1">
    <source>
        <dbReference type="SAM" id="MobiDB-lite"/>
    </source>
</evidence>
<keyword evidence="6" id="KW-1185">Reference proteome</keyword>
<proteinExistence type="predicted"/>
<reference evidence="5 6" key="1">
    <citation type="journal article" date="2014" name="PLoS Genet.">
        <title>Phylogenetically driven sequencing of extremely halophilic archaea reveals strategies for static and dynamic osmo-response.</title>
        <authorList>
            <person name="Becker E.A."/>
            <person name="Seitzer P.M."/>
            <person name="Tritt A."/>
            <person name="Larsen D."/>
            <person name="Krusor M."/>
            <person name="Yao A.I."/>
            <person name="Wu D."/>
            <person name="Madern D."/>
            <person name="Eisen J.A."/>
            <person name="Darling A.E."/>
            <person name="Facciotti M.T."/>
        </authorList>
    </citation>
    <scope>NUCLEOTIDE SEQUENCE [LARGE SCALE GENOMIC DNA]</scope>
    <source>
        <strain evidence="5 6">DSM 13077</strain>
    </source>
</reference>
<dbReference type="Proteomes" id="UP000011591">
    <property type="component" value="Unassembled WGS sequence"/>
</dbReference>
<evidence type="ECO:0000259" key="3">
    <source>
        <dbReference type="Pfam" id="PF24034"/>
    </source>
</evidence>
<dbReference type="Pfam" id="PF24036">
    <property type="entry name" value="DUF7345"/>
    <property type="match status" value="1"/>
</dbReference>
<feature type="region of interest" description="Disordered" evidence="1">
    <location>
        <begin position="29"/>
        <end position="51"/>
    </location>
</feature>
<feature type="region of interest" description="Disordered" evidence="1">
    <location>
        <begin position="321"/>
        <end position="363"/>
    </location>
</feature>
<dbReference type="EMBL" id="AOIP01000029">
    <property type="protein sequence ID" value="ELZ05147.1"/>
    <property type="molecule type" value="Genomic_DNA"/>
</dbReference>
<keyword evidence="2" id="KW-0812">Transmembrane</keyword>
<evidence type="ECO:0000259" key="4">
    <source>
        <dbReference type="Pfam" id="PF24036"/>
    </source>
</evidence>
<organism evidence="5 6">
    <name type="scientific">Natrialba aegyptia DSM 13077</name>
    <dbReference type="NCBI Taxonomy" id="1227491"/>
    <lineage>
        <taxon>Archaea</taxon>
        <taxon>Methanobacteriati</taxon>
        <taxon>Methanobacteriota</taxon>
        <taxon>Stenosarchaea group</taxon>
        <taxon>Halobacteria</taxon>
        <taxon>Halobacteriales</taxon>
        <taxon>Natrialbaceae</taxon>
        <taxon>Natrialba</taxon>
    </lineage>
</organism>
<keyword evidence="2" id="KW-0472">Membrane</keyword>
<name>M0B3M9_9EURY</name>
<gene>
    <name evidence="5" type="ORF">C480_11069</name>
</gene>
<evidence type="ECO:0008006" key="7">
    <source>
        <dbReference type="Google" id="ProtNLM"/>
    </source>
</evidence>
<dbReference type="InterPro" id="IPR055767">
    <property type="entry name" value="DUF7343"/>
</dbReference>
<sequence>MRLSTAGTLALIALLATTSFGSVAAAPSARAGTPSAGIEQPQATVEQSSTASTAEAATLADSYGNTEKRYAYASYGDQLDQIIRINVTDDGDTHWAIEHRVILEDEDEVDAFTDYAAAVTDGQRDADTDFPIQEFRQQASEASDSTNQDMSITDAGWNEYDVKPYEDAIETDDTDSTDYESAKIGVISYTFTWTNFATIEGDRIYFGEALQTDSNDYVISTLSSGQRLVIESPDNYGLDTPTQLTWNGPHEFSENELEIVFLRGAQPSTGIWGLITDGPVLAVIALVGIIAIIVLGWAVASRNGKTWDEVRSSLESILSFERDGGPDGEQPGVTADSNAVRGGTESTEPPREPAADAPSEGQGAQFEFTEPVNEDIDPELLSDEERVQRMLTRNGGRMKQAAIVSETGWSNAKVSQLLSQMDEDDQIEKLRIGRENLITLPEVDPTEVD</sequence>
<comment type="caution">
    <text evidence="5">The sequence shown here is derived from an EMBL/GenBank/DDBJ whole genome shotgun (WGS) entry which is preliminary data.</text>
</comment>
<evidence type="ECO:0000313" key="6">
    <source>
        <dbReference type="Proteomes" id="UP000011591"/>
    </source>
</evidence>
<feature type="domain" description="DUF7345" evidence="4">
    <location>
        <begin position="84"/>
        <end position="236"/>
    </location>
</feature>
<dbReference type="OrthoDB" id="147932at2157"/>
<accession>M0B3M9</accession>